<dbReference type="PANTHER" id="PTHR11289:SF0">
    <property type="entry name" value="BREAST CANCER TYPE 2 SUSCEPTIBILITY PROTEIN"/>
    <property type="match status" value="1"/>
</dbReference>
<organism evidence="4 5">
    <name type="scientific">Linnemannia hyalina</name>
    <dbReference type="NCBI Taxonomy" id="64524"/>
    <lineage>
        <taxon>Eukaryota</taxon>
        <taxon>Fungi</taxon>
        <taxon>Fungi incertae sedis</taxon>
        <taxon>Mucoromycota</taxon>
        <taxon>Mortierellomycotina</taxon>
        <taxon>Mortierellomycetes</taxon>
        <taxon>Mortierellales</taxon>
        <taxon>Mortierellaceae</taxon>
        <taxon>Linnemannia</taxon>
    </lineage>
</organism>
<feature type="compositionally biased region" description="Polar residues" evidence="1">
    <location>
        <begin position="378"/>
        <end position="390"/>
    </location>
</feature>
<feature type="compositionally biased region" description="Polar residues" evidence="1">
    <location>
        <begin position="346"/>
        <end position="357"/>
    </location>
</feature>
<evidence type="ECO:0000256" key="1">
    <source>
        <dbReference type="SAM" id="MobiDB-lite"/>
    </source>
</evidence>
<dbReference type="SUPFAM" id="SSF50249">
    <property type="entry name" value="Nucleic acid-binding proteins"/>
    <property type="match status" value="2"/>
</dbReference>
<evidence type="ECO:0000313" key="5">
    <source>
        <dbReference type="Proteomes" id="UP000707451"/>
    </source>
</evidence>
<accession>A0A9P7XJN1</accession>
<dbReference type="GO" id="GO:0006355">
    <property type="term" value="P:regulation of DNA-templated transcription"/>
    <property type="evidence" value="ECO:0007669"/>
    <property type="project" value="TreeGrafter"/>
</dbReference>
<feature type="region of interest" description="Disordered" evidence="1">
    <location>
        <begin position="507"/>
        <end position="528"/>
    </location>
</feature>
<feature type="region of interest" description="Disordered" evidence="1">
    <location>
        <begin position="1"/>
        <end position="182"/>
    </location>
</feature>
<dbReference type="InterPro" id="IPR036315">
    <property type="entry name" value="BRCA2_hlx_sf"/>
</dbReference>
<feature type="compositionally biased region" description="Polar residues" evidence="1">
    <location>
        <begin position="508"/>
        <end position="524"/>
    </location>
</feature>
<dbReference type="InterPro" id="IPR015525">
    <property type="entry name" value="BRCA2"/>
</dbReference>
<dbReference type="PANTHER" id="PTHR11289">
    <property type="entry name" value="BREAST CANCER TYPE 2 SUSCEPTIBILITY PROTEIN BRCA2"/>
    <property type="match status" value="1"/>
</dbReference>
<name>A0A9P7XJN1_9FUNG</name>
<feature type="domain" description="Breast cancer type 2 susceptibility protein helical" evidence="3">
    <location>
        <begin position="1317"/>
        <end position="1392"/>
    </location>
</feature>
<feature type="compositionally biased region" description="Low complexity" evidence="1">
    <location>
        <begin position="1254"/>
        <end position="1263"/>
    </location>
</feature>
<feature type="compositionally biased region" description="Basic and acidic residues" evidence="1">
    <location>
        <begin position="1083"/>
        <end position="1096"/>
    </location>
</feature>
<dbReference type="OrthoDB" id="21095at2759"/>
<feature type="compositionally biased region" description="Polar residues" evidence="1">
    <location>
        <begin position="142"/>
        <end position="156"/>
    </location>
</feature>
<dbReference type="GO" id="GO:0000724">
    <property type="term" value="P:double-strand break repair via homologous recombination"/>
    <property type="evidence" value="ECO:0007669"/>
    <property type="project" value="InterPro"/>
</dbReference>
<dbReference type="Pfam" id="PF09169">
    <property type="entry name" value="BRCA-2_helical"/>
    <property type="match status" value="1"/>
</dbReference>
<dbReference type="Proteomes" id="UP000707451">
    <property type="component" value="Unassembled WGS sequence"/>
</dbReference>
<sequence length="1905" mass="206234">MACTPGGSRITAPNNCDDDDDNNSNNNNNAYRIMDTGEAPQFDSIEQIRGSPSSSDATLSPASPSRKRRNSNPSPAKNPKRTIANQPSSRKSSTSPEDLLKMRLDDGNPFEVRPHFNNNMQDRSGSTSSRPRERLQRANVIYRSQQDQPYSRRNQPSTPPTLRHRGRSLGPESPGVSPTQIDVRGWPLRADSDTLRRVEEEIAQGDCTPTRRFSPEGSSIRLVRTDGGLFTTLAQESDSQATQTPQNTLRHFDPEIIPSSVGRADVEMDQGRGSLLDDAKTPTRVSGRRLSISSSSTLSLHNDSPISIHTVSRRHSVAGIESPTFKTPTRSRRKSSFGRVLRDDGSLSSGRINSLPESSPMGIDWSQSLETPAKRRQSQGTAKTPITNVIQRLRGLPTTPKGEEQSPVGEFTDWNPSLETPPRKVSLTEKYDMSESRISAKVLDELRGVPSSSRAPAPHQPVEKQNILSSQEEDGSFYSATSSILSDDDDDYQHASGTRAAAIRDNADQGQAQGSGVSTNTNDNYPAESKMSPVLSSFNHAYPAAGLAPISGDATGTLLALTSQEFVEGSPIVDSPLESQVFSESQEDMFEGVTSAEINHALMARSTQGSHHLTQPEESHGDQAGTLFTTSADPCALPRRTSYSINANLTSFVGFRSASGRSTFQVSVERLSAARRLFESDPKEATGENGRAGSDAAVQALASNMLNVAGTCGQAGIDAEENLQEARLRGRRGHMDTGEAQNDESRQESPEVESEDDFGNIRFSQLDDGFNVVPEATQKPRKRPSISITNMKTPRLADDLDWVAMSSDMLGNLFETDNHAAPSHQEVRPHVALPVLGGGFSSASGKRLDTISSAALARASGMFADDENGMGLKDLAPEGVVPEQRSAHIGGSGGFGGFSSAGKTPLPQISAATKERAMRMMQDSDMDIDDGNFQEHTRPAAAPFGSVPPAAKQAGFIPPHVGSGGFSSGSGRKLAPVSKAVMDRWSKEFFEIDGDAVGRRVSSVSTTKPTTEMLGGFSSGGGKKLAPISKAAVDKWSKELAKDVNNDADSLESSVPTATPSSGTMGGFSSGGGKKLPPVSKSAMDKWSKELTKEGDVTGSPRALEPGQPQPSTAQPLEVGFASGTGKVLAPISKAAQARAYSFLELEQPTALKVTSSVNTSTAHSRLSLPASASPSGSGSSSSSSSPRPQHVPSQPPISTHMQNLKMKTLRGSSKGPLSLPGHLKPVLKSGVTPFKSPVQFRSPLRTPLQPSISNSANAAASAHKGSPAQGVRTNLRDTLGTPKWLTTQELVDRGLPEGALLMTFEQARHYRFDGWGVDEAYEELLSLGAKADLLSRVWLLNHYRQVVWKLACYVRTWPEYFIPSTPEPSTWFCPAKVLNQLAYRYEREVNRAERPALRKIVEGDESAAKHIVLVIAGVSKAEQPSDKEDSTAQKNPWKVLVSDGWYTIPAVLDPCLIRAVEGGKLKVGSKVHVCRARLSGAESGVAILELAGAGSESTSVSIVLQANSTRLAKWDTKLGFQSAPLIWTKRLRSIVPDGGLVPGLDVIVLRKYPVLYLETLEDGVTKIKRTLAEETRAVEAHRDKIQQRYQDMIREVEKEFASEMDPEGRPSLRVQEEIMTRAQDMQTESAARNVIPLFSIRVGNYRHGGNCDDDDMDENGRIQEALITFWHDEHSHYQEGNRVRMTALMSKKLSREYGFEDMIQLAGTRMTTVQEMPTEPETMLLTSYRPRTVAPCAEVGSLTPGAEVDLVLVILAVDESTIHSSKAYFIATDATRRLLLVEHQLSSLLTGDGNRPLLSFLKVQNRILMANCRFRMRDHKLDLDIVSSTLSYTQVTTAPSLINGGGVSGGAGWPSYALGSLQRLNAMVNETEKDLQGDDSERGGAFSELTDRAHAILRELHPSL</sequence>
<comment type="caution">
    <text evidence="4">The sequence shown here is derived from an EMBL/GenBank/DDBJ whole genome shotgun (WGS) entry which is preliminary data.</text>
</comment>
<dbReference type="Pfam" id="PF09103">
    <property type="entry name" value="BRCA-2_OB1"/>
    <property type="match status" value="1"/>
</dbReference>
<feature type="compositionally biased region" description="Polar residues" evidence="1">
    <location>
        <begin position="116"/>
        <end position="129"/>
    </location>
</feature>
<dbReference type="Gene3D" id="2.40.50.140">
    <property type="entry name" value="Nucleic acid-binding proteins"/>
    <property type="match status" value="2"/>
</dbReference>
<feature type="domain" description="BRCA2 OB1" evidence="2">
    <location>
        <begin position="1396"/>
        <end position="1522"/>
    </location>
</feature>
<feature type="compositionally biased region" description="Gly residues" evidence="1">
    <location>
        <begin position="1064"/>
        <end position="1074"/>
    </location>
</feature>
<feature type="region of interest" description="Disordered" evidence="1">
    <location>
        <begin position="731"/>
        <end position="757"/>
    </location>
</feature>
<evidence type="ECO:0000313" key="4">
    <source>
        <dbReference type="EMBL" id="KAG9061184.1"/>
    </source>
</evidence>
<gene>
    <name evidence="4" type="primary">BRCA2</name>
    <name evidence="4" type="ORF">KI688_007522</name>
</gene>
<evidence type="ECO:0000259" key="3">
    <source>
        <dbReference type="Pfam" id="PF09169"/>
    </source>
</evidence>
<evidence type="ECO:0000259" key="2">
    <source>
        <dbReference type="Pfam" id="PF09103"/>
    </source>
</evidence>
<dbReference type="EMBL" id="JAHRHY010000025">
    <property type="protein sequence ID" value="KAG9061184.1"/>
    <property type="molecule type" value="Genomic_DNA"/>
</dbReference>
<protein>
    <submittedName>
        <fullName evidence="4">Breast cancer 2, early onset</fullName>
    </submittedName>
</protein>
<dbReference type="InterPro" id="IPR015187">
    <property type="entry name" value="BRCA2_OB_1"/>
</dbReference>
<feature type="region of interest" description="Disordered" evidence="1">
    <location>
        <begin position="1046"/>
        <end position="1118"/>
    </location>
</feature>
<feature type="region of interest" description="Disordered" evidence="1">
    <location>
        <begin position="1164"/>
        <end position="1278"/>
    </location>
</feature>
<keyword evidence="5" id="KW-1185">Reference proteome</keyword>
<dbReference type="InterPro" id="IPR012340">
    <property type="entry name" value="NA-bd_OB-fold"/>
</dbReference>
<feature type="compositionally biased region" description="Basic and acidic residues" evidence="1">
    <location>
        <begin position="731"/>
        <end position="749"/>
    </location>
</feature>
<feature type="compositionally biased region" description="Low complexity" evidence="1">
    <location>
        <begin position="1164"/>
        <end position="1193"/>
    </location>
</feature>
<proteinExistence type="predicted"/>
<dbReference type="SUPFAM" id="SSF81872">
    <property type="entry name" value="BRCA2 helical domain"/>
    <property type="match status" value="1"/>
</dbReference>
<reference evidence="4" key="1">
    <citation type="submission" date="2021-06" db="EMBL/GenBank/DDBJ databases">
        <title>Genome Sequence of Mortierella hyaline Strain SCG-10, a Cold-Adapted, Nitrate-Reducing Fungus Isolated from Soil in Minnesota, USA.</title>
        <authorList>
            <person name="Aldossari N."/>
        </authorList>
    </citation>
    <scope>NUCLEOTIDE SEQUENCE</scope>
    <source>
        <strain evidence="4">SCG-10</strain>
    </source>
</reference>
<feature type="compositionally biased region" description="Basic and acidic residues" evidence="1">
    <location>
        <begin position="426"/>
        <end position="435"/>
    </location>
</feature>
<feature type="region of interest" description="Disordered" evidence="1">
    <location>
        <begin position="319"/>
        <end position="463"/>
    </location>
</feature>
<feature type="compositionally biased region" description="Polar residues" evidence="1">
    <location>
        <begin position="1047"/>
        <end position="1060"/>
    </location>
</feature>
<dbReference type="InterPro" id="IPR015252">
    <property type="entry name" value="BRCA2_hlx"/>
</dbReference>
<feature type="compositionally biased region" description="Polar residues" evidence="1">
    <location>
        <begin position="83"/>
        <end position="96"/>
    </location>
</feature>